<dbReference type="NCBIfam" id="TIGR01727">
    <property type="entry name" value="oligo_HPY"/>
    <property type="match status" value="1"/>
</dbReference>
<dbReference type="KEGG" id="nsg:H3L94_01660"/>
<comment type="similarity">
    <text evidence="2">Belongs to the ABC transporter superfamily.</text>
</comment>
<evidence type="ECO:0000256" key="2">
    <source>
        <dbReference type="ARBA" id="ARBA00005417"/>
    </source>
</evidence>
<evidence type="ECO:0000256" key="4">
    <source>
        <dbReference type="ARBA" id="ARBA00022475"/>
    </source>
</evidence>
<keyword evidence="6 9" id="KW-0067">ATP-binding</keyword>
<evidence type="ECO:0000256" key="1">
    <source>
        <dbReference type="ARBA" id="ARBA00004417"/>
    </source>
</evidence>
<dbReference type="InterPro" id="IPR027417">
    <property type="entry name" value="P-loop_NTPase"/>
</dbReference>
<accession>A0A7D7S8K5</accession>
<dbReference type="Gene3D" id="3.40.50.300">
    <property type="entry name" value="P-loop containing nucleotide triphosphate hydrolases"/>
    <property type="match status" value="1"/>
</dbReference>
<protein>
    <submittedName>
        <fullName evidence="9">ABC transporter ATP-binding protein</fullName>
    </submittedName>
</protein>
<sequence>MNSPLLHIDNLAVTFGRGERAFRAVDGVSFQVAKGQVLAVVGESGSGKSVTMMALMGLLPASATITADRLEFNGQNLQTLSARAKRQIIGKDISMIFQDAMTSLNPSFTVETQISEVLKAHLGLKGAAARQRVLELLDLVEIPDAKNRLKAYPHQLSGGMSQRVMIAMAIACEPQLLIADEPTTALDVTVQAQIMALLAKLQREKHMAMILITHDLGLVAENARDVAVMYAGQVVETNQVPHIFREPAHPYTEALLAAIPELSVGHSRLHSLPGVVPSQYDRPAGCLLSPRCPYTEARCHTPPALQTHEYGVVRCIHRHPPKGNAA</sequence>
<name>A0A7D7S8K5_9NEIS</name>
<dbReference type="GO" id="GO:0055085">
    <property type="term" value="P:transmembrane transport"/>
    <property type="evidence" value="ECO:0007669"/>
    <property type="project" value="UniProtKB-ARBA"/>
</dbReference>
<evidence type="ECO:0000313" key="10">
    <source>
        <dbReference type="Proteomes" id="UP000514752"/>
    </source>
</evidence>
<organism evidence="9 10">
    <name type="scientific">Neisseria shayeganii</name>
    <dbReference type="NCBI Taxonomy" id="607712"/>
    <lineage>
        <taxon>Bacteria</taxon>
        <taxon>Pseudomonadati</taxon>
        <taxon>Pseudomonadota</taxon>
        <taxon>Betaproteobacteria</taxon>
        <taxon>Neisseriales</taxon>
        <taxon>Neisseriaceae</taxon>
        <taxon>Neisseria</taxon>
    </lineage>
</organism>
<keyword evidence="7" id="KW-0472">Membrane</keyword>
<dbReference type="AlphaFoldDB" id="A0A7D7S8K5"/>
<gene>
    <name evidence="9" type="ORF">H3L94_01660</name>
</gene>
<dbReference type="PROSITE" id="PS00211">
    <property type="entry name" value="ABC_TRANSPORTER_1"/>
    <property type="match status" value="1"/>
</dbReference>
<dbReference type="InterPro" id="IPR003593">
    <property type="entry name" value="AAA+_ATPase"/>
</dbReference>
<evidence type="ECO:0000256" key="6">
    <source>
        <dbReference type="ARBA" id="ARBA00022840"/>
    </source>
</evidence>
<dbReference type="Pfam" id="PF00005">
    <property type="entry name" value="ABC_tran"/>
    <property type="match status" value="1"/>
</dbReference>
<dbReference type="RefSeq" id="WP_182122400.1">
    <property type="nucleotide sequence ID" value="NZ_CP059567.1"/>
</dbReference>
<dbReference type="EMBL" id="CP059567">
    <property type="protein sequence ID" value="QMT40791.1"/>
    <property type="molecule type" value="Genomic_DNA"/>
</dbReference>
<dbReference type="PANTHER" id="PTHR43297:SF2">
    <property type="entry name" value="DIPEPTIDE TRANSPORT ATP-BINDING PROTEIN DPPD"/>
    <property type="match status" value="1"/>
</dbReference>
<dbReference type="Proteomes" id="UP000514752">
    <property type="component" value="Chromosome"/>
</dbReference>
<dbReference type="InterPro" id="IPR003439">
    <property type="entry name" value="ABC_transporter-like_ATP-bd"/>
</dbReference>
<keyword evidence="4" id="KW-1003">Cell membrane</keyword>
<dbReference type="CDD" id="cd03257">
    <property type="entry name" value="ABC_NikE_OppD_transporters"/>
    <property type="match status" value="1"/>
</dbReference>
<evidence type="ECO:0000313" key="9">
    <source>
        <dbReference type="EMBL" id="QMT40791.1"/>
    </source>
</evidence>
<dbReference type="FunFam" id="3.40.50.300:FF:000016">
    <property type="entry name" value="Oligopeptide ABC transporter ATP-binding component"/>
    <property type="match status" value="1"/>
</dbReference>
<evidence type="ECO:0000256" key="7">
    <source>
        <dbReference type="ARBA" id="ARBA00023136"/>
    </source>
</evidence>
<dbReference type="GO" id="GO:0005524">
    <property type="term" value="F:ATP binding"/>
    <property type="evidence" value="ECO:0007669"/>
    <property type="project" value="UniProtKB-KW"/>
</dbReference>
<proteinExistence type="inferred from homology"/>
<dbReference type="Pfam" id="PF08352">
    <property type="entry name" value="oligo_HPY"/>
    <property type="match status" value="1"/>
</dbReference>
<reference evidence="9 10" key="1">
    <citation type="submission" date="2020-07" db="EMBL/GenBank/DDBJ databases">
        <title>Genomic diversity of species in the Neisseriaceae family.</title>
        <authorList>
            <person name="Vincent A.T."/>
            <person name="Bernet E."/>
            <person name="Veyrier F.J."/>
        </authorList>
    </citation>
    <scope>NUCLEOTIDE SEQUENCE [LARGE SCALE GENOMIC DNA]</scope>
    <source>
        <strain evidence="9 10">DSM 22244</strain>
    </source>
</reference>
<dbReference type="GO" id="GO:0015833">
    <property type="term" value="P:peptide transport"/>
    <property type="evidence" value="ECO:0007669"/>
    <property type="project" value="InterPro"/>
</dbReference>
<dbReference type="GO" id="GO:0005886">
    <property type="term" value="C:plasma membrane"/>
    <property type="evidence" value="ECO:0007669"/>
    <property type="project" value="UniProtKB-SubCell"/>
</dbReference>
<evidence type="ECO:0000256" key="3">
    <source>
        <dbReference type="ARBA" id="ARBA00022448"/>
    </source>
</evidence>
<dbReference type="PANTHER" id="PTHR43297">
    <property type="entry name" value="OLIGOPEPTIDE TRANSPORT ATP-BINDING PROTEIN APPD"/>
    <property type="match status" value="1"/>
</dbReference>
<dbReference type="SMART" id="SM00382">
    <property type="entry name" value="AAA"/>
    <property type="match status" value="1"/>
</dbReference>
<keyword evidence="5" id="KW-0547">Nucleotide-binding</keyword>
<dbReference type="SUPFAM" id="SSF52540">
    <property type="entry name" value="P-loop containing nucleoside triphosphate hydrolases"/>
    <property type="match status" value="1"/>
</dbReference>
<evidence type="ECO:0000259" key="8">
    <source>
        <dbReference type="PROSITE" id="PS50893"/>
    </source>
</evidence>
<dbReference type="GO" id="GO:0016887">
    <property type="term" value="F:ATP hydrolysis activity"/>
    <property type="evidence" value="ECO:0007669"/>
    <property type="project" value="InterPro"/>
</dbReference>
<feature type="domain" description="ABC transporter" evidence="8">
    <location>
        <begin position="6"/>
        <end position="256"/>
    </location>
</feature>
<dbReference type="InterPro" id="IPR050388">
    <property type="entry name" value="ABC_Ni/Peptide_Import"/>
</dbReference>
<keyword evidence="3" id="KW-0813">Transport</keyword>
<evidence type="ECO:0000256" key="5">
    <source>
        <dbReference type="ARBA" id="ARBA00022741"/>
    </source>
</evidence>
<comment type="subcellular location">
    <subcellularLocation>
        <location evidence="1">Cell inner membrane</location>
        <topology evidence="1">Peripheral membrane protein</topology>
    </subcellularLocation>
</comment>
<dbReference type="PROSITE" id="PS50893">
    <property type="entry name" value="ABC_TRANSPORTER_2"/>
    <property type="match status" value="1"/>
</dbReference>
<dbReference type="InterPro" id="IPR013563">
    <property type="entry name" value="Oligopep_ABC_C"/>
</dbReference>
<dbReference type="InterPro" id="IPR017871">
    <property type="entry name" value="ABC_transporter-like_CS"/>
</dbReference>